<name>A0A974S0C6_PERPY</name>
<dbReference type="RefSeq" id="WP_201647756.1">
    <property type="nucleotide sequence ID" value="NZ_CP068053.1"/>
</dbReference>
<dbReference type="KEGG" id="ppsr:I6J18_22700"/>
<keyword evidence="2" id="KW-1185">Reference proteome</keyword>
<organism evidence="1 2">
    <name type="scientific">Peribacillus psychrosaccharolyticus</name>
    <name type="common">Bacillus psychrosaccharolyticus</name>
    <dbReference type="NCBI Taxonomy" id="1407"/>
    <lineage>
        <taxon>Bacteria</taxon>
        <taxon>Bacillati</taxon>
        <taxon>Bacillota</taxon>
        <taxon>Bacilli</taxon>
        <taxon>Bacillales</taxon>
        <taxon>Bacillaceae</taxon>
        <taxon>Peribacillus</taxon>
    </lineage>
</organism>
<dbReference type="PROSITE" id="PS51257">
    <property type="entry name" value="PROKAR_LIPOPROTEIN"/>
    <property type="match status" value="1"/>
</dbReference>
<dbReference type="AlphaFoldDB" id="A0A974S0C6"/>
<dbReference type="EMBL" id="CP068053">
    <property type="protein sequence ID" value="QQT00341.1"/>
    <property type="molecule type" value="Genomic_DNA"/>
</dbReference>
<accession>A0A974S0C6</accession>
<reference evidence="1 2" key="1">
    <citation type="submission" date="2021-01" db="EMBL/GenBank/DDBJ databases">
        <title>FDA dAtabase for Regulatory Grade micrObial Sequences (FDA-ARGOS): Supporting development and validation of Infectious Disease Dx tests.</title>
        <authorList>
            <person name="Nelson B."/>
            <person name="Plummer A."/>
            <person name="Tallon L."/>
            <person name="Sadzewicz L."/>
            <person name="Zhao X."/>
            <person name="Boylan J."/>
            <person name="Ott S."/>
            <person name="Bowen H."/>
            <person name="Vavikolanu K."/>
            <person name="Mehta A."/>
            <person name="Aluvathingal J."/>
            <person name="Nadendla S."/>
            <person name="Myers T."/>
            <person name="Yan Y."/>
            <person name="Sichtig H."/>
        </authorList>
    </citation>
    <scope>NUCLEOTIDE SEQUENCE [LARGE SCALE GENOMIC DNA]</scope>
    <source>
        <strain evidence="1 2">FDAARGOS_1161</strain>
    </source>
</reference>
<dbReference type="Proteomes" id="UP000595254">
    <property type="component" value="Chromosome"/>
</dbReference>
<evidence type="ECO:0000313" key="2">
    <source>
        <dbReference type="Proteomes" id="UP000595254"/>
    </source>
</evidence>
<evidence type="ECO:0008006" key="3">
    <source>
        <dbReference type="Google" id="ProtNLM"/>
    </source>
</evidence>
<sequence>MRSLPIFILFILLLAGCGSETSWAYQFVQYNDVPYIVTEENVESGDIRGEIGEVKEYLKSEKNPPNFSSNVYKKGTKLFKISKVDSSEAIAVKLKGGTFMKLEANKE</sequence>
<evidence type="ECO:0000313" key="1">
    <source>
        <dbReference type="EMBL" id="QQT00341.1"/>
    </source>
</evidence>
<proteinExistence type="predicted"/>
<protein>
    <recommendedName>
        <fullName evidence="3">Lipoprotein</fullName>
    </recommendedName>
</protein>
<gene>
    <name evidence="1" type="ORF">I6J18_22700</name>
</gene>